<dbReference type="InterPro" id="IPR036312">
    <property type="entry name" value="Bifun_inhib/LTP/seed_sf"/>
</dbReference>
<feature type="chain" id="PRO_5001598420" description="Bifunctional inhibitor/plant lipid transfer protein/seed storage helical domain-containing protein" evidence="1">
    <location>
        <begin position="29"/>
        <end position="239"/>
    </location>
</feature>
<reference evidence="3 4" key="1">
    <citation type="journal article" date="2013" name="Genome Biol.">
        <title>The genome sequence of the most widely cultivated cacao type and its use to identify candidate genes regulating pod color.</title>
        <authorList>
            <person name="Motamayor J.C."/>
            <person name="Mockaitis K."/>
            <person name="Schmutz J."/>
            <person name="Haiminen N."/>
            <person name="Iii D.L."/>
            <person name="Cornejo O."/>
            <person name="Findley S.D."/>
            <person name="Zheng P."/>
            <person name="Utro F."/>
            <person name="Royaert S."/>
            <person name="Saski C."/>
            <person name="Jenkins J."/>
            <person name="Podicheti R."/>
            <person name="Zhao M."/>
            <person name="Scheffler B.E."/>
            <person name="Stack J.C."/>
            <person name="Feltus F.A."/>
            <person name="Mustiga G.M."/>
            <person name="Amores F."/>
            <person name="Phillips W."/>
            <person name="Marelli J.P."/>
            <person name="May G.D."/>
            <person name="Shapiro H."/>
            <person name="Ma J."/>
            <person name="Bustamante C.D."/>
            <person name="Schnell R.J."/>
            <person name="Main D."/>
            <person name="Gilbert D."/>
            <person name="Parida L."/>
            <person name="Kuhn D.N."/>
        </authorList>
    </citation>
    <scope>NUCLEOTIDE SEQUENCE [LARGE SCALE GENOMIC DNA]</scope>
    <source>
        <strain evidence="4">cv. Matina 1-6</strain>
    </source>
</reference>
<dbReference type="PANTHER" id="PTHR33286:SF23">
    <property type="entry name" value="BIFUNCTIONAL INHIBITOR_PLANT LIPID TRANSFER PROTEIN_SEED STORAGE HELICAL DOMAIN-CONTAINING PROTEIN"/>
    <property type="match status" value="1"/>
</dbReference>
<feature type="signal peptide" evidence="1">
    <location>
        <begin position="1"/>
        <end position="28"/>
    </location>
</feature>
<evidence type="ECO:0000259" key="2">
    <source>
        <dbReference type="Pfam" id="PF14368"/>
    </source>
</evidence>
<proteinExistence type="predicted"/>
<protein>
    <recommendedName>
        <fullName evidence="2">Bifunctional inhibitor/plant lipid transfer protein/seed storage helical domain-containing protein</fullName>
    </recommendedName>
</protein>
<dbReference type="Proteomes" id="UP000026915">
    <property type="component" value="Chromosome 8"/>
</dbReference>
<evidence type="ECO:0000313" key="4">
    <source>
        <dbReference type="Proteomes" id="UP000026915"/>
    </source>
</evidence>
<dbReference type="Pfam" id="PF14368">
    <property type="entry name" value="LTP_2"/>
    <property type="match status" value="1"/>
</dbReference>
<dbReference type="Gene3D" id="1.10.110.10">
    <property type="entry name" value="Plant lipid-transfer and hydrophobic proteins"/>
    <property type="match status" value="1"/>
</dbReference>
<evidence type="ECO:0000313" key="3">
    <source>
        <dbReference type="EMBL" id="EOY17303.1"/>
    </source>
</evidence>
<dbReference type="AlphaFoldDB" id="A0A061FK75"/>
<evidence type="ECO:0000256" key="1">
    <source>
        <dbReference type="SAM" id="SignalP"/>
    </source>
</evidence>
<dbReference type="SUPFAM" id="SSF47699">
    <property type="entry name" value="Bifunctional inhibitor/lipid-transfer protein/seed storage 2S albumin"/>
    <property type="match status" value="1"/>
</dbReference>
<dbReference type="EMBL" id="CM001886">
    <property type="protein sequence ID" value="EOY17303.1"/>
    <property type="molecule type" value="Genomic_DNA"/>
</dbReference>
<dbReference type="eggNOG" id="ENOG502S2SJ">
    <property type="taxonomic scope" value="Eukaryota"/>
</dbReference>
<dbReference type="InParanoid" id="A0A061FK75"/>
<name>A0A061FK75_THECC</name>
<dbReference type="HOGENOM" id="CLU_1162870_0_0_1"/>
<dbReference type="Gramene" id="EOY17303">
    <property type="protein sequence ID" value="EOY17303"/>
    <property type="gene ID" value="TCM_036456"/>
</dbReference>
<dbReference type="PANTHER" id="PTHR33286">
    <property type="entry name" value="BIFUNCTIONAL INHIBITOR/LIPID-TRANSFER PROTEIN/SEED STORAGE 2S ALBUMIN SUPERFAMILY PROTEIN"/>
    <property type="match status" value="1"/>
</dbReference>
<gene>
    <name evidence="3" type="ORF">TCM_036456</name>
</gene>
<feature type="domain" description="Bifunctional inhibitor/plant lipid transfer protein/seed storage helical" evidence="2">
    <location>
        <begin position="24"/>
        <end position="104"/>
    </location>
</feature>
<keyword evidence="4" id="KW-1185">Reference proteome</keyword>
<organism evidence="3 4">
    <name type="scientific">Theobroma cacao</name>
    <name type="common">Cacao</name>
    <name type="synonym">Cocoa</name>
    <dbReference type="NCBI Taxonomy" id="3641"/>
    <lineage>
        <taxon>Eukaryota</taxon>
        <taxon>Viridiplantae</taxon>
        <taxon>Streptophyta</taxon>
        <taxon>Embryophyta</taxon>
        <taxon>Tracheophyta</taxon>
        <taxon>Spermatophyta</taxon>
        <taxon>Magnoliopsida</taxon>
        <taxon>eudicotyledons</taxon>
        <taxon>Gunneridae</taxon>
        <taxon>Pentapetalae</taxon>
        <taxon>rosids</taxon>
        <taxon>malvids</taxon>
        <taxon>Malvales</taxon>
        <taxon>Malvaceae</taxon>
        <taxon>Byttnerioideae</taxon>
        <taxon>Theobroma</taxon>
    </lineage>
</organism>
<sequence>MEGKNWYLSLIVLMLCLCVLNNGGRVRAQSAAECKQERKILVNACKAVITRKPPTPYCCERLRVTRVSCVCPVITPQLAALIDVNYAIKVIQGCGIQVPRHFKCGIKLSSTPFCVFFTQQETASSSHQSRLPPLIFRTIYLMVLTEFCTFHLCRATSFNEKNKKKWERKERSGLVSPDVPKCNPILTNVSKLNELEPNNVEKKSWLTWEKYTYAPALRWSKVNYSCSSQNLEYIPNWSL</sequence>
<keyword evidence="1" id="KW-0732">Signal</keyword>
<accession>A0A061FK75</accession>
<dbReference type="InterPro" id="IPR016140">
    <property type="entry name" value="Bifunc_inhib/LTP/seed_store"/>
</dbReference>